<feature type="compositionally biased region" description="Polar residues" evidence="1">
    <location>
        <begin position="82"/>
        <end position="101"/>
    </location>
</feature>
<name>A0A3G4ZWI8_9VIRU</name>
<dbReference type="EMBL" id="MK072075">
    <property type="protein sequence ID" value="AYV78351.1"/>
    <property type="molecule type" value="Genomic_DNA"/>
</dbReference>
<keyword evidence="2" id="KW-1133">Transmembrane helix</keyword>
<organism evidence="3">
    <name type="scientific">Edafosvirus sp</name>
    <dbReference type="NCBI Taxonomy" id="2487765"/>
    <lineage>
        <taxon>Viruses</taxon>
        <taxon>Varidnaviria</taxon>
        <taxon>Bamfordvirae</taxon>
        <taxon>Nucleocytoviricota</taxon>
        <taxon>Megaviricetes</taxon>
        <taxon>Imitervirales</taxon>
        <taxon>Mimiviridae</taxon>
        <taxon>Klosneuvirinae</taxon>
    </lineage>
</organism>
<protein>
    <submittedName>
        <fullName evidence="3">Uncharacterized protein</fullName>
    </submittedName>
</protein>
<keyword evidence="2" id="KW-0812">Transmembrane</keyword>
<gene>
    <name evidence="3" type="ORF">Edafosvirus10_26</name>
</gene>
<evidence type="ECO:0000313" key="3">
    <source>
        <dbReference type="EMBL" id="AYV78351.1"/>
    </source>
</evidence>
<feature type="transmembrane region" description="Helical" evidence="2">
    <location>
        <begin position="31"/>
        <end position="52"/>
    </location>
</feature>
<sequence>MATSKTTIPTTLSLPSAANGLQSISTKGKNLYYYIGLPIAIIGIVTGGYIAFRRYRHIDCKRAPKPGMNMAAVDTATTPSMSFTGESPLTTLSVGPSSTADMSKYYDDTTLSVASR</sequence>
<evidence type="ECO:0000256" key="1">
    <source>
        <dbReference type="SAM" id="MobiDB-lite"/>
    </source>
</evidence>
<accession>A0A3G4ZWI8</accession>
<keyword evidence="2" id="KW-0472">Membrane</keyword>
<reference evidence="3" key="1">
    <citation type="submission" date="2018-10" db="EMBL/GenBank/DDBJ databases">
        <title>Hidden diversity of soil giant viruses.</title>
        <authorList>
            <person name="Schulz F."/>
            <person name="Alteio L."/>
            <person name="Goudeau D."/>
            <person name="Ryan E.M."/>
            <person name="Malmstrom R.R."/>
            <person name="Blanchard J."/>
            <person name="Woyke T."/>
        </authorList>
    </citation>
    <scope>NUCLEOTIDE SEQUENCE</scope>
    <source>
        <strain evidence="3">EDV1</strain>
    </source>
</reference>
<evidence type="ECO:0000256" key="2">
    <source>
        <dbReference type="SAM" id="Phobius"/>
    </source>
</evidence>
<proteinExistence type="predicted"/>
<feature type="region of interest" description="Disordered" evidence="1">
    <location>
        <begin position="82"/>
        <end position="102"/>
    </location>
</feature>